<dbReference type="WBParaSite" id="JU765_v2.g8639.t1">
    <property type="protein sequence ID" value="JU765_v2.g8639.t1"/>
    <property type="gene ID" value="JU765_v2.g8639"/>
</dbReference>
<organism evidence="1 2">
    <name type="scientific">Panagrolaimus sp. JU765</name>
    <dbReference type="NCBI Taxonomy" id="591449"/>
    <lineage>
        <taxon>Eukaryota</taxon>
        <taxon>Metazoa</taxon>
        <taxon>Ecdysozoa</taxon>
        <taxon>Nematoda</taxon>
        <taxon>Chromadorea</taxon>
        <taxon>Rhabditida</taxon>
        <taxon>Tylenchina</taxon>
        <taxon>Panagrolaimomorpha</taxon>
        <taxon>Panagrolaimoidea</taxon>
        <taxon>Panagrolaimidae</taxon>
        <taxon>Panagrolaimus</taxon>
    </lineage>
</organism>
<name>A0AC34RP92_9BILA</name>
<protein>
    <submittedName>
        <fullName evidence="2">Uncharacterized protein</fullName>
    </submittedName>
</protein>
<evidence type="ECO:0000313" key="2">
    <source>
        <dbReference type="WBParaSite" id="JU765_v2.g8639.t1"/>
    </source>
</evidence>
<proteinExistence type="predicted"/>
<sequence length="205" mass="22443">MPFLPTVVFESLIILGSFPTSVVFGLVILGLILVTCSGQKKNSRKPPGKSAYSSKTLAKGGSKSKTSDGKKKKKKESGSKTKSQQTSVVKIKEGEKTSNAAISKESAAAPSKEDLLSKEIPKAPSPKNKEPKIPDEDYGEVVEPTESAKKRRQDELQRDKEEKVKKGFYQPNSDEDDTLQPIKSLKAESDETMKKKKSPKKESDN</sequence>
<accession>A0AC34RP92</accession>
<dbReference type="Proteomes" id="UP000887576">
    <property type="component" value="Unplaced"/>
</dbReference>
<evidence type="ECO:0000313" key="1">
    <source>
        <dbReference type="Proteomes" id="UP000887576"/>
    </source>
</evidence>
<reference evidence="2" key="1">
    <citation type="submission" date="2022-11" db="UniProtKB">
        <authorList>
            <consortium name="WormBaseParasite"/>
        </authorList>
    </citation>
    <scope>IDENTIFICATION</scope>
</reference>